<accession>A0A835RB61</accession>
<reference evidence="2 3" key="1">
    <citation type="journal article" date="2020" name="Nat. Food">
        <title>A phased Vanilla planifolia genome enables genetic improvement of flavour and production.</title>
        <authorList>
            <person name="Hasing T."/>
            <person name="Tang H."/>
            <person name="Brym M."/>
            <person name="Khazi F."/>
            <person name="Huang T."/>
            <person name="Chambers A.H."/>
        </authorList>
    </citation>
    <scope>NUCLEOTIDE SEQUENCE [LARGE SCALE GENOMIC DNA]</scope>
    <source>
        <tissue evidence="2">Leaf</tissue>
    </source>
</reference>
<sequence length="360" mass="41738">MAAYIFTARSPPLKSVSTINSLLANFFWGNSSCLRHHWAAWNKMARPISQQGIGIINLGAQIRSQTAKLWWRLLHTTSPWSRFLIQAYMIRDDIRATSRDSYCWRRLVNFFNNLLFVAWRKKRFENSPSPTSTVRPVQIVMATQITGSKQSNRSCKPTKLDWSLARSCSNSRGFFSSATAYGIFCATSLPPVPIRYDHNKLIWHKRIPLRVSILIWRLLNDALPLPHKIQSIGISMAQKCPFCPQIDTLEHIFWHCSITKPTWSWFERRLDINIKRPTIPRIFNWWSYKSTISSLAFSIPATICWMAWKNWNSAIHKGSAASPERFLWDTQKFLTKLYLIRPTSQLFSAEILSLAKIGLM</sequence>
<organism evidence="2 3">
    <name type="scientific">Vanilla planifolia</name>
    <name type="common">Vanilla</name>
    <dbReference type="NCBI Taxonomy" id="51239"/>
    <lineage>
        <taxon>Eukaryota</taxon>
        <taxon>Viridiplantae</taxon>
        <taxon>Streptophyta</taxon>
        <taxon>Embryophyta</taxon>
        <taxon>Tracheophyta</taxon>
        <taxon>Spermatophyta</taxon>
        <taxon>Magnoliopsida</taxon>
        <taxon>Liliopsida</taxon>
        <taxon>Asparagales</taxon>
        <taxon>Orchidaceae</taxon>
        <taxon>Vanilloideae</taxon>
        <taxon>Vanilleae</taxon>
        <taxon>Vanilla</taxon>
    </lineage>
</organism>
<feature type="domain" description="Reverse transcriptase zinc-binding" evidence="1">
    <location>
        <begin position="175"/>
        <end position="263"/>
    </location>
</feature>
<dbReference type="OrthoDB" id="693418at2759"/>
<name>A0A835RB61_VANPL</name>
<dbReference type="Pfam" id="PF13966">
    <property type="entry name" value="zf-RVT"/>
    <property type="match status" value="1"/>
</dbReference>
<evidence type="ECO:0000259" key="1">
    <source>
        <dbReference type="Pfam" id="PF13966"/>
    </source>
</evidence>
<dbReference type="EMBL" id="JADCNM010000005">
    <property type="protein sequence ID" value="KAG0483197.1"/>
    <property type="molecule type" value="Genomic_DNA"/>
</dbReference>
<dbReference type="InterPro" id="IPR026960">
    <property type="entry name" value="RVT-Znf"/>
</dbReference>
<evidence type="ECO:0000313" key="3">
    <source>
        <dbReference type="Proteomes" id="UP000639772"/>
    </source>
</evidence>
<dbReference type="AlphaFoldDB" id="A0A835RB61"/>
<protein>
    <recommendedName>
        <fullName evidence="1">Reverse transcriptase zinc-binding domain-containing protein</fullName>
    </recommendedName>
</protein>
<comment type="caution">
    <text evidence="2">The sequence shown here is derived from an EMBL/GenBank/DDBJ whole genome shotgun (WGS) entry which is preliminary data.</text>
</comment>
<dbReference type="PANTHER" id="PTHR33116:SF78">
    <property type="entry name" value="OS12G0587133 PROTEIN"/>
    <property type="match status" value="1"/>
</dbReference>
<gene>
    <name evidence="2" type="ORF">HPP92_011281</name>
</gene>
<dbReference type="Proteomes" id="UP000639772">
    <property type="component" value="Unassembled WGS sequence"/>
</dbReference>
<proteinExistence type="predicted"/>
<evidence type="ECO:0000313" key="2">
    <source>
        <dbReference type="EMBL" id="KAG0483197.1"/>
    </source>
</evidence>
<dbReference type="PANTHER" id="PTHR33116">
    <property type="entry name" value="REVERSE TRANSCRIPTASE ZINC-BINDING DOMAIN-CONTAINING PROTEIN-RELATED-RELATED"/>
    <property type="match status" value="1"/>
</dbReference>